<dbReference type="AlphaFoldDB" id="A0A1G9X472"/>
<keyword evidence="1" id="KW-0732">Signal</keyword>
<dbReference type="STRING" id="192904.SAMN04488514_11715"/>
<organism evidence="3 4">
    <name type="scientific">Kriegella aquimaris</name>
    <dbReference type="NCBI Taxonomy" id="192904"/>
    <lineage>
        <taxon>Bacteria</taxon>
        <taxon>Pseudomonadati</taxon>
        <taxon>Bacteroidota</taxon>
        <taxon>Flavobacteriia</taxon>
        <taxon>Flavobacteriales</taxon>
        <taxon>Flavobacteriaceae</taxon>
        <taxon>Kriegella</taxon>
    </lineage>
</organism>
<evidence type="ECO:0000256" key="1">
    <source>
        <dbReference type="ARBA" id="ARBA00022729"/>
    </source>
</evidence>
<proteinExistence type="predicted"/>
<keyword evidence="4" id="KW-1185">Reference proteome</keyword>
<reference evidence="3 4" key="1">
    <citation type="submission" date="2016-10" db="EMBL/GenBank/DDBJ databases">
        <authorList>
            <person name="de Groot N.N."/>
        </authorList>
    </citation>
    <scope>NUCLEOTIDE SEQUENCE [LARGE SCALE GENOMIC DNA]</scope>
    <source>
        <strain evidence="3 4">DSM 19886</strain>
    </source>
</reference>
<dbReference type="OrthoDB" id="7362103at2"/>
<name>A0A1G9X472_9FLAO</name>
<feature type="domain" description="DUF4174" evidence="2">
    <location>
        <begin position="23"/>
        <end position="138"/>
    </location>
</feature>
<sequence length="142" mass="16481">MKLSKYILILFCTYGFSLNAQGLNGYKWKKRVLLFFDRSNETQALISQLNRFTSLKAKCSERDLTLLILTNRAVFFDDATEVNELDTNIIRTELDIPENFKGVVLVGKDGGKKFQEKFEVNPQTIFDLIDSMPMRRAEMRNK</sequence>
<dbReference type="EMBL" id="FNGV01000017">
    <property type="protein sequence ID" value="SDM91559.1"/>
    <property type="molecule type" value="Genomic_DNA"/>
</dbReference>
<gene>
    <name evidence="3" type="ORF">SAMN04488514_11715</name>
</gene>
<evidence type="ECO:0000313" key="3">
    <source>
        <dbReference type="EMBL" id="SDM91559.1"/>
    </source>
</evidence>
<protein>
    <recommendedName>
        <fullName evidence="2">DUF4174 domain-containing protein</fullName>
    </recommendedName>
</protein>
<dbReference type="RefSeq" id="WP_089894927.1">
    <property type="nucleotide sequence ID" value="NZ_FNGV01000017.1"/>
</dbReference>
<dbReference type="Pfam" id="PF13778">
    <property type="entry name" value="DUF4174"/>
    <property type="match status" value="1"/>
</dbReference>
<dbReference type="Proteomes" id="UP000199440">
    <property type="component" value="Unassembled WGS sequence"/>
</dbReference>
<evidence type="ECO:0000313" key="4">
    <source>
        <dbReference type="Proteomes" id="UP000199440"/>
    </source>
</evidence>
<evidence type="ECO:0000259" key="2">
    <source>
        <dbReference type="Pfam" id="PF13778"/>
    </source>
</evidence>
<accession>A0A1G9X472</accession>
<dbReference type="InterPro" id="IPR025232">
    <property type="entry name" value="DUF4174"/>
</dbReference>